<evidence type="ECO:0000256" key="3">
    <source>
        <dbReference type="ARBA" id="ARBA00022553"/>
    </source>
</evidence>
<dbReference type="EMBL" id="CP020773">
    <property type="protein sequence ID" value="ARJ50655.1"/>
    <property type="molecule type" value="Genomic_DNA"/>
</dbReference>
<organism evidence="6 7">
    <name type="scientific">Staphylococcus lutrae</name>
    <dbReference type="NCBI Taxonomy" id="155085"/>
    <lineage>
        <taxon>Bacteria</taxon>
        <taxon>Bacillati</taxon>
        <taxon>Bacillota</taxon>
        <taxon>Bacilli</taxon>
        <taxon>Bacillales</taxon>
        <taxon>Staphylococcaceae</taxon>
        <taxon>Staphylococcus</taxon>
    </lineage>
</organism>
<evidence type="ECO:0000313" key="7">
    <source>
        <dbReference type="Proteomes" id="UP000242864"/>
    </source>
</evidence>
<name>A0AAC9WIY9_9STAP</name>
<dbReference type="Gene3D" id="3.40.50.12780">
    <property type="entry name" value="N-terminal domain of ligase-like"/>
    <property type="match status" value="1"/>
</dbReference>
<dbReference type="PANTHER" id="PTHR44845:SF6">
    <property type="entry name" value="BETA-ALANINE-ACTIVATING ENZYME"/>
    <property type="match status" value="1"/>
</dbReference>
<feature type="domain" description="AMP-dependent synthetase/ligase" evidence="5">
    <location>
        <begin position="10"/>
        <end position="321"/>
    </location>
</feature>
<gene>
    <name evidence="6" type="ORF">B5P37_04645</name>
</gene>
<dbReference type="InterPro" id="IPR042099">
    <property type="entry name" value="ANL_N_sf"/>
</dbReference>
<dbReference type="Pfam" id="PF00501">
    <property type="entry name" value="AMP-binding"/>
    <property type="match status" value="1"/>
</dbReference>
<evidence type="ECO:0000259" key="5">
    <source>
        <dbReference type="Pfam" id="PF00501"/>
    </source>
</evidence>
<dbReference type="InterPro" id="IPR020845">
    <property type="entry name" value="AMP-binding_CS"/>
</dbReference>
<reference evidence="6 7" key="1">
    <citation type="submission" date="2017-04" db="EMBL/GenBank/DDBJ databases">
        <authorList>
            <person name="Veseli I.A."/>
            <person name="Tang C."/>
            <person name="Pombert J.-F."/>
        </authorList>
    </citation>
    <scope>NUCLEOTIDE SEQUENCE [LARGE SCALE GENOMIC DNA]</scope>
    <source>
        <strain evidence="6 7">ATCC 700373</strain>
    </source>
</reference>
<dbReference type="RefSeq" id="WP_085237133.1">
    <property type="nucleotide sequence ID" value="NZ_CP020773.1"/>
</dbReference>
<dbReference type="Proteomes" id="UP000242864">
    <property type="component" value="Chromosome"/>
</dbReference>
<dbReference type="AlphaFoldDB" id="A0AAC9WIY9"/>
<sequence length="328" mass="37506">MKNKILDKFYENVAKNPKQVILTNGNKAYTNMEIDHLSNEISKYCLKSNRKYIPYLLSNDLYVLPTIIGIWKAGKVPIPLAKDINLEEHLLLHKDLEIDDVISDKNLDINHLDINTLDVNDHRQHNFSESAIENEYLALTSGSTGYPKKIRLSENGIYHILSEYYRLIGADKNSKFLFSTSYTFDVSLSEIFAPILLGCQLVCYDENINTVEKRIKNTLKYIERYEITHLAFSPSYLEFLLSNGNKCSWRSVETISVAGEVFNVALKDKLKDIIPLTTHVFNLYGPAKATIFATYYQLKFNEKNTIPIGVPINGVEIKLEGNDDICLH</sequence>
<dbReference type="PROSITE" id="PS00455">
    <property type="entry name" value="AMP_BINDING"/>
    <property type="match status" value="1"/>
</dbReference>
<dbReference type="KEGG" id="slz:B5P37_04645"/>
<protein>
    <recommendedName>
        <fullName evidence="1">Putative long chain fatty acid-CoA ligase VraA</fullName>
    </recommendedName>
    <alternativeName>
        <fullName evidence="4">Acyl-CoA synthetase</fullName>
    </alternativeName>
</protein>
<keyword evidence="2" id="KW-0596">Phosphopantetheine</keyword>
<proteinExistence type="predicted"/>
<keyword evidence="7" id="KW-1185">Reference proteome</keyword>
<accession>A0AAC9WIY9</accession>
<evidence type="ECO:0000256" key="1">
    <source>
        <dbReference type="ARBA" id="ARBA00017625"/>
    </source>
</evidence>
<evidence type="ECO:0000313" key="6">
    <source>
        <dbReference type="EMBL" id="ARJ50655.1"/>
    </source>
</evidence>
<evidence type="ECO:0000256" key="4">
    <source>
        <dbReference type="ARBA" id="ARBA00032875"/>
    </source>
</evidence>
<evidence type="ECO:0000256" key="2">
    <source>
        <dbReference type="ARBA" id="ARBA00022450"/>
    </source>
</evidence>
<keyword evidence="3" id="KW-0597">Phosphoprotein</keyword>
<dbReference type="SUPFAM" id="SSF56801">
    <property type="entry name" value="Acetyl-CoA synthetase-like"/>
    <property type="match status" value="1"/>
</dbReference>
<dbReference type="PANTHER" id="PTHR44845">
    <property type="entry name" value="CARRIER DOMAIN-CONTAINING PROTEIN"/>
    <property type="match status" value="1"/>
</dbReference>
<dbReference type="InterPro" id="IPR000873">
    <property type="entry name" value="AMP-dep_synth/lig_dom"/>
</dbReference>